<evidence type="ECO:0000256" key="2">
    <source>
        <dbReference type="ARBA" id="ARBA00022741"/>
    </source>
</evidence>
<organism evidence="7 8">
    <name type="scientific">Phialemonium thermophilum</name>
    <dbReference type="NCBI Taxonomy" id="223376"/>
    <lineage>
        <taxon>Eukaryota</taxon>
        <taxon>Fungi</taxon>
        <taxon>Dikarya</taxon>
        <taxon>Ascomycota</taxon>
        <taxon>Pezizomycotina</taxon>
        <taxon>Sordariomycetes</taxon>
        <taxon>Sordariomycetidae</taxon>
        <taxon>Cephalothecales</taxon>
        <taxon>Cephalothecaceae</taxon>
        <taxon>Phialemonium</taxon>
    </lineage>
</organism>
<dbReference type="InterPro" id="IPR000719">
    <property type="entry name" value="Prot_kinase_dom"/>
</dbReference>
<evidence type="ECO:0000256" key="5">
    <source>
        <dbReference type="SAM" id="MobiDB-lite"/>
    </source>
</evidence>
<dbReference type="PROSITE" id="PS50011">
    <property type="entry name" value="PROTEIN_KINASE_DOM"/>
    <property type="match status" value="1"/>
</dbReference>
<evidence type="ECO:0000313" key="7">
    <source>
        <dbReference type="EMBL" id="KAL1849927.1"/>
    </source>
</evidence>
<dbReference type="Gene3D" id="1.10.510.10">
    <property type="entry name" value="Transferase(Phosphotransferase) domain 1"/>
    <property type="match status" value="1"/>
</dbReference>
<dbReference type="InterPro" id="IPR050660">
    <property type="entry name" value="NEK_Ser/Thr_kinase"/>
</dbReference>
<feature type="compositionally biased region" description="Low complexity" evidence="5">
    <location>
        <begin position="368"/>
        <end position="382"/>
    </location>
</feature>
<dbReference type="Pfam" id="PF00069">
    <property type="entry name" value="Pkinase"/>
    <property type="match status" value="1"/>
</dbReference>
<reference evidence="7 8" key="1">
    <citation type="journal article" date="2024" name="Commun. Biol.">
        <title>Comparative genomic analysis of thermophilic fungi reveals convergent evolutionary adaptations and gene losses.</title>
        <authorList>
            <person name="Steindorff A.S."/>
            <person name="Aguilar-Pontes M.V."/>
            <person name="Robinson A.J."/>
            <person name="Andreopoulos B."/>
            <person name="LaButti K."/>
            <person name="Kuo A."/>
            <person name="Mondo S."/>
            <person name="Riley R."/>
            <person name="Otillar R."/>
            <person name="Haridas S."/>
            <person name="Lipzen A."/>
            <person name="Grimwood J."/>
            <person name="Schmutz J."/>
            <person name="Clum A."/>
            <person name="Reid I.D."/>
            <person name="Moisan M.C."/>
            <person name="Butler G."/>
            <person name="Nguyen T.T.M."/>
            <person name="Dewar K."/>
            <person name="Conant G."/>
            <person name="Drula E."/>
            <person name="Henrissat B."/>
            <person name="Hansel C."/>
            <person name="Singer S."/>
            <person name="Hutchinson M.I."/>
            <person name="de Vries R.P."/>
            <person name="Natvig D.O."/>
            <person name="Powell A.J."/>
            <person name="Tsang A."/>
            <person name="Grigoriev I.V."/>
        </authorList>
    </citation>
    <scope>NUCLEOTIDE SEQUENCE [LARGE SCALE GENOMIC DNA]</scope>
    <source>
        <strain evidence="7 8">ATCC 24622</strain>
    </source>
</reference>
<protein>
    <recommendedName>
        <fullName evidence="6">Protein kinase domain-containing protein</fullName>
    </recommendedName>
</protein>
<accession>A0ABR3W0E6</accession>
<name>A0ABR3W0E6_9PEZI</name>
<dbReference type="SUPFAM" id="SSF56112">
    <property type="entry name" value="Protein kinase-like (PK-like)"/>
    <property type="match status" value="1"/>
</dbReference>
<feature type="region of interest" description="Disordered" evidence="5">
    <location>
        <begin position="186"/>
        <end position="209"/>
    </location>
</feature>
<keyword evidence="3" id="KW-0418">Kinase</keyword>
<proteinExistence type="predicted"/>
<dbReference type="Proteomes" id="UP001586593">
    <property type="component" value="Unassembled WGS sequence"/>
</dbReference>
<comment type="caution">
    <text evidence="7">The sequence shown here is derived from an EMBL/GenBank/DDBJ whole genome shotgun (WGS) entry which is preliminary data.</text>
</comment>
<evidence type="ECO:0000313" key="8">
    <source>
        <dbReference type="Proteomes" id="UP001586593"/>
    </source>
</evidence>
<dbReference type="PANTHER" id="PTHR43671:SF106">
    <property type="entry name" value="NIMA-LIKE KINASE"/>
    <property type="match status" value="1"/>
</dbReference>
<dbReference type="PANTHER" id="PTHR43671">
    <property type="entry name" value="SERINE/THREONINE-PROTEIN KINASE NEK"/>
    <property type="match status" value="1"/>
</dbReference>
<keyword evidence="8" id="KW-1185">Reference proteome</keyword>
<keyword evidence="1" id="KW-0808">Transferase</keyword>
<keyword evidence="4" id="KW-0067">ATP-binding</keyword>
<gene>
    <name evidence="7" type="ORF">VTK73DRAFT_9783</name>
</gene>
<feature type="domain" description="Protein kinase" evidence="6">
    <location>
        <begin position="1"/>
        <end position="93"/>
    </location>
</feature>
<keyword evidence="2" id="KW-0547">Nucleotide-binding</keyword>
<feature type="region of interest" description="Disordered" evidence="5">
    <location>
        <begin position="126"/>
        <end position="151"/>
    </location>
</feature>
<evidence type="ECO:0000256" key="1">
    <source>
        <dbReference type="ARBA" id="ARBA00022679"/>
    </source>
</evidence>
<evidence type="ECO:0000256" key="4">
    <source>
        <dbReference type="ARBA" id="ARBA00022840"/>
    </source>
</evidence>
<feature type="region of interest" description="Disordered" evidence="5">
    <location>
        <begin position="358"/>
        <end position="464"/>
    </location>
</feature>
<dbReference type="InterPro" id="IPR011009">
    <property type="entry name" value="Kinase-like_dom_sf"/>
</dbReference>
<dbReference type="EMBL" id="JAZHXJ010000850">
    <property type="protein sequence ID" value="KAL1849927.1"/>
    <property type="molecule type" value="Genomic_DNA"/>
</dbReference>
<evidence type="ECO:0000259" key="6">
    <source>
        <dbReference type="PROSITE" id="PS50011"/>
    </source>
</evidence>
<feature type="region of interest" description="Disordered" evidence="5">
    <location>
        <begin position="287"/>
        <end position="340"/>
    </location>
</feature>
<sequence length="464" mass="50306">MAPELFDPDPAYGTEVDVWAFGSMVYEVASGLPPNVSAAAVDIATFGSRLRQQCPRLEGERYSSQLRDLVAFCLVEDPKKRPSIADIQQHPYLFGTADRFPTESLAQLVKAYRLWEAQGGVRKSLFVPGGAAHPDEEAEPRASTGSRDGDEWSFDTASFEDDFADADIQAVYDAYGYTVEFAPETLRAAPHRRGPPPSRTGPPLRGPLEKVFDPNTLSGYDENSRAFYGLATPEAVRTTSTSDLPLRSSTQDADLRESLIDLDMSLDGSRLSRFADTGTQYVAAGGSETMLSLDPRPLPKENAPSPPPKPDSNRRTQDWTFPVMSPSPPKPSSLQKTGLQAVGTASYSRLSAVSLIDLDAGNPGPRPSTAHSNSSSSVDSGSFDLDGNSIFGRRLPVSCSTRLPPPGATIPRKPLAQRRPVKEEEEDEEQQQQPRTLLAGGGARRVAASRGEHGRAPAFCRRRD</sequence>
<evidence type="ECO:0000256" key="3">
    <source>
        <dbReference type="ARBA" id="ARBA00022777"/>
    </source>
</evidence>